<dbReference type="OMA" id="RTQLYTI"/>
<feature type="transmembrane region" description="Helical" evidence="2">
    <location>
        <begin position="151"/>
        <end position="173"/>
    </location>
</feature>
<keyword evidence="2" id="KW-0472">Membrane</keyword>
<evidence type="ECO:0000256" key="2">
    <source>
        <dbReference type="SAM" id="Phobius"/>
    </source>
</evidence>
<dbReference type="EMBL" id="UZAF01020546">
    <property type="protein sequence ID" value="VDO70816.1"/>
    <property type="molecule type" value="Genomic_DNA"/>
</dbReference>
<proteinExistence type="predicted"/>
<evidence type="ECO:0000313" key="4">
    <source>
        <dbReference type="Proteomes" id="UP000268014"/>
    </source>
</evidence>
<feature type="transmembrane region" description="Helical" evidence="2">
    <location>
        <begin position="42"/>
        <end position="61"/>
    </location>
</feature>
<feature type="transmembrane region" description="Helical" evidence="2">
    <location>
        <begin position="94"/>
        <end position="118"/>
    </location>
</feature>
<feature type="transmembrane region" description="Helical" evidence="2">
    <location>
        <begin position="67"/>
        <end position="87"/>
    </location>
</feature>
<sequence length="294" mass="32094">MTDAALADSVSVVGDALPQESDGCGQQFPIAFLKTERVSWTLIYGILATTLVTHLAVSIFLLVFSLWYAFIPLAITLLAHAVGFLAIRRHSYLLFTIFMVYEGLFILALLALDVWLLIVMEIKPSLSFFGKKCLDSSHESGACEGEIRKSAAIAGAAVSAIILQNVLVLWSGIRNFFHYLRATPRTRTATVRAPVAGAAQEVLRAVPSAPNASDSMRRAVQPQNPATDSRTQLYTIYSPTAHQPQPTEFVSPDVPGPSTRLYPGQEIVKVNPNEEVFGSPTGAFRQFEPPPPYM</sequence>
<dbReference type="WBParaSite" id="HPLM_0001839901-mRNA-1">
    <property type="protein sequence ID" value="HPLM_0001839901-mRNA-1"/>
    <property type="gene ID" value="HPLM_0001839901"/>
</dbReference>
<gene>
    <name evidence="3" type="ORF">HPLM_LOCUS18391</name>
</gene>
<dbReference type="Proteomes" id="UP000268014">
    <property type="component" value="Unassembled WGS sequence"/>
</dbReference>
<feature type="region of interest" description="Disordered" evidence="1">
    <location>
        <begin position="272"/>
        <end position="294"/>
    </location>
</feature>
<protein>
    <submittedName>
        <fullName evidence="5">MARVEL domain-containing protein</fullName>
    </submittedName>
</protein>
<keyword evidence="4" id="KW-1185">Reference proteome</keyword>
<reference evidence="3 4" key="2">
    <citation type="submission" date="2018-11" db="EMBL/GenBank/DDBJ databases">
        <authorList>
            <consortium name="Pathogen Informatics"/>
        </authorList>
    </citation>
    <scope>NUCLEOTIDE SEQUENCE [LARGE SCALE GENOMIC DNA]</scope>
    <source>
        <strain evidence="3 4">MHpl1</strain>
    </source>
</reference>
<name>A0A0N4X225_HAEPC</name>
<keyword evidence="2" id="KW-1133">Transmembrane helix</keyword>
<evidence type="ECO:0000313" key="3">
    <source>
        <dbReference type="EMBL" id="VDO70816.1"/>
    </source>
</evidence>
<organism evidence="5">
    <name type="scientific">Haemonchus placei</name>
    <name type="common">Barber's pole worm</name>
    <dbReference type="NCBI Taxonomy" id="6290"/>
    <lineage>
        <taxon>Eukaryota</taxon>
        <taxon>Metazoa</taxon>
        <taxon>Ecdysozoa</taxon>
        <taxon>Nematoda</taxon>
        <taxon>Chromadorea</taxon>
        <taxon>Rhabditida</taxon>
        <taxon>Rhabditina</taxon>
        <taxon>Rhabditomorpha</taxon>
        <taxon>Strongyloidea</taxon>
        <taxon>Trichostrongylidae</taxon>
        <taxon>Haemonchus</taxon>
    </lineage>
</organism>
<reference evidence="5" key="1">
    <citation type="submission" date="2017-02" db="UniProtKB">
        <authorList>
            <consortium name="WormBaseParasite"/>
        </authorList>
    </citation>
    <scope>IDENTIFICATION</scope>
</reference>
<evidence type="ECO:0000313" key="5">
    <source>
        <dbReference type="WBParaSite" id="HPLM_0001839901-mRNA-1"/>
    </source>
</evidence>
<accession>A0A0N4X225</accession>
<evidence type="ECO:0000256" key="1">
    <source>
        <dbReference type="SAM" id="MobiDB-lite"/>
    </source>
</evidence>
<dbReference type="AlphaFoldDB" id="A0A0N4X225"/>
<dbReference type="OrthoDB" id="10376780at2759"/>
<keyword evidence="2" id="KW-0812">Transmembrane</keyword>